<keyword evidence="3" id="KW-1185">Reference proteome</keyword>
<dbReference type="InterPro" id="IPR011009">
    <property type="entry name" value="Kinase-like_dom_sf"/>
</dbReference>
<dbReference type="PROSITE" id="PS50011">
    <property type="entry name" value="PROTEIN_KINASE_DOM"/>
    <property type="match status" value="1"/>
</dbReference>
<reference evidence="2 3" key="1">
    <citation type="journal article" date="2017" name="Curr. Biol.">
        <title>Genome architecture and evolution of a unichromosomal asexual nematode.</title>
        <authorList>
            <person name="Fradin H."/>
            <person name="Zegar C."/>
            <person name="Gutwein M."/>
            <person name="Lucas J."/>
            <person name="Kovtun M."/>
            <person name="Corcoran D."/>
            <person name="Baugh L.R."/>
            <person name="Kiontke K."/>
            <person name="Gunsalus K."/>
            <person name="Fitch D.H."/>
            <person name="Piano F."/>
        </authorList>
    </citation>
    <scope>NUCLEOTIDE SEQUENCE [LARGE SCALE GENOMIC DNA]</scope>
    <source>
        <strain evidence="2">PF1309</strain>
    </source>
</reference>
<dbReference type="SMART" id="SM00219">
    <property type="entry name" value="TyrKc"/>
    <property type="match status" value="1"/>
</dbReference>
<evidence type="ECO:0000313" key="2">
    <source>
        <dbReference type="EMBL" id="PAV83506.1"/>
    </source>
</evidence>
<dbReference type="PANTHER" id="PTHR44329">
    <property type="entry name" value="SERINE/THREONINE-PROTEIN KINASE TNNI3K-RELATED"/>
    <property type="match status" value="1"/>
</dbReference>
<organism evidence="2 3">
    <name type="scientific">Diploscapter pachys</name>
    <dbReference type="NCBI Taxonomy" id="2018661"/>
    <lineage>
        <taxon>Eukaryota</taxon>
        <taxon>Metazoa</taxon>
        <taxon>Ecdysozoa</taxon>
        <taxon>Nematoda</taxon>
        <taxon>Chromadorea</taxon>
        <taxon>Rhabditida</taxon>
        <taxon>Rhabditina</taxon>
        <taxon>Rhabditomorpha</taxon>
        <taxon>Rhabditoidea</taxon>
        <taxon>Rhabditidae</taxon>
        <taxon>Diploscapter</taxon>
    </lineage>
</organism>
<protein>
    <recommendedName>
        <fullName evidence="1">Protein kinase domain-containing protein</fullName>
    </recommendedName>
</protein>
<dbReference type="PANTHER" id="PTHR44329:SF262">
    <property type="entry name" value="RAF HOMOLOG SERINE_THREONINE-PROTEIN KINASE RAF"/>
    <property type="match status" value="1"/>
</dbReference>
<dbReference type="GO" id="GO:0005524">
    <property type="term" value="F:ATP binding"/>
    <property type="evidence" value="ECO:0007669"/>
    <property type="project" value="InterPro"/>
</dbReference>
<evidence type="ECO:0000259" key="1">
    <source>
        <dbReference type="PROSITE" id="PS50011"/>
    </source>
</evidence>
<dbReference type="GO" id="GO:0004709">
    <property type="term" value="F:MAP kinase kinase kinase activity"/>
    <property type="evidence" value="ECO:0007669"/>
    <property type="project" value="TreeGrafter"/>
</dbReference>
<dbReference type="OrthoDB" id="774951at2759"/>
<gene>
    <name evidence="2" type="ORF">WR25_15947</name>
</gene>
<dbReference type="Gene3D" id="1.10.510.10">
    <property type="entry name" value="Transferase(Phosphotransferase) domain 1"/>
    <property type="match status" value="1"/>
</dbReference>
<accession>A0A2A2LB93</accession>
<name>A0A2A2LB93_9BILA</name>
<proteinExistence type="predicted"/>
<dbReference type="InterPro" id="IPR000719">
    <property type="entry name" value="Prot_kinase_dom"/>
</dbReference>
<comment type="caution">
    <text evidence="2">The sequence shown here is derived from an EMBL/GenBank/DDBJ whole genome shotgun (WGS) entry which is preliminary data.</text>
</comment>
<sequence length="185" mass="21039">MGNIGAEDMTVKIGDFGLATVKSKWTAGQQTQQPTGSILWMAPEVIRMQDNNPYTTKSDVYAFGICMYEVLSGCLPYQNINSRDQILFMVGRNYLRPDASKIRSDTPKLMRELYEQCIKHKREERPEFNEIMDSLRLISLPKLSRSTSEPCLATSKRPVTFGMMGAIDSDYPLHPRHRHHLGALV</sequence>
<dbReference type="GO" id="GO:0004713">
    <property type="term" value="F:protein tyrosine kinase activity"/>
    <property type="evidence" value="ECO:0007669"/>
    <property type="project" value="InterPro"/>
</dbReference>
<dbReference type="STRING" id="2018661.A0A2A2LB93"/>
<dbReference type="InterPro" id="IPR001245">
    <property type="entry name" value="Ser-Thr/Tyr_kinase_cat_dom"/>
</dbReference>
<dbReference type="InterPro" id="IPR051681">
    <property type="entry name" value="Ser/Thr_Kinases-Pseudokinases"/>
</dbReference>
<dbReference type="EMBL" id="LIAE01006954">
    <property type="protein sequence ID" value="PAV83506.1"/>
    <property type="molecule type" value="Genomic_DNA"/>
</dbReference>
<feature type="domain" description="Protein kinase" evidence="1">
    <location>
        <begin position="1"/>
        <end position="137"/>
    </location>
</feature>
<dbReference type="Pfam" id="PF07714">
    <property type="entry name" value="PK_Tyr_Ser-Thr"/>
    <property type="match status" value="1"/>
</dbReference>
<dbReference type="SUPFAM" id="SSF56112">
    <property type="entry name" value="Protein kinase-like (PK-like)"/>
    <property type="match status" value="1"/>
</dbReference>
<evidence type="ECO:0000313" key="3">
    <source>
        <dbReference type="Proteomes" id="UP000218231"/>
    </source>
</evidence>
<dbReference type="Proteomes" id="UP000218231">
    <property type="component" value="Unassembled WGS sequence"/>
</dbReference>
<dbReference type="InterPro" id="IPR020635">
    <property type="entry name" value="Tyr_kinase_cat_dom"/>
</dbReference>
<dbReference type="AlphaFoldDB" id="A0A2A2LB93"/>